<dbReference type="SMART" id="SM00066">
    <property type="entry name" value="GAL4"/>
    <property type="match status" value="1"/>
</dbReference>
<dbReference type="GO" id="GO:0005634">
    <property type="term" value="C:nucleus"/>
    <property type="evidence" value="ECO:0007669"/>
    <property type="project" value="UniProtKB-SubCell"/>
</dbReference>
<dbReference type="PROSITE" id="PS50048">
    <property type="entry name" value="ZN2_CY6_FUNGAL_2"/>
    <property type="match status" value="1"/>
</dbReference>
<keyword evidence="6" id="KW-1185">Reference proteome</keyword>
<accession>A0A9P7YYC1</accession>
<dbReference type="InterPro" id="IPR001138">
    <property type="entry name" value="Zn2Cys6_DnaBD"/>
</dbReference>
<comment type="subcellular location">
    <subcellularLocation>
        <location evidence="1">Nucleus</location>
    </subcellularLocation>
</comment>
<evidence type="ECO:0000256" key="1">
    <source>
        <dbReference type="ARBA" id="ARBA00004123"/>
    </source>
</evidence>
<dbReference type="PANTHER" id="PTHR37534">
    <property type="entry name" value="TRANSCRIPTIONAL ACTIVATOR PROTEIN UGA3"/>
    <property type="match status" value="1"/>
</dbReference>
<dbReference type="OrthoDB" id="5391043at2759"/>
<evidence type="ECO:0000313" key="5">
    <source>
        <dbReference type="EMBL" id="KAG9241931.1"/>
    </source>
</evidence>
<evidence type="ECO:0000259" key="4">
    <source>
        <dbReference type="PROSITE" id="PS50048"/>
    </source>
</evidence>
<feature type="domain" description="Zn(2)-C6 fungal-type" evidence="4">
    <location>
        <begin position="48"/>
        <end position="76"/>
    </location>
</feature>
<dbReference type="Gene3D" id="4.10.240.10">
    <property type="entry name" value="Zn(2)-C6 fungal-type DNA-binding domain"/>
    <property type="match status" value="1"/>
</dbReference>
<dbReference type="InterPro" id="IPR021858">
    <property type="entry name" value="Fun_TF"/>
</dbReference>
<feature type="region of interest" description="Disordered" evidence="3">
    <location>
        <begin position="236"/>
        <end position="277"/>
    </location>
</feature>
<dbReference type="Pfam" id="PF00172">
    <property type="entry name" value="Zn_clus"/>
    <property type="match status" value="1"/>
</dbReference>
<evidence type="ECO:0000256" key="2">
    <source>
        <dbReference type="ARBA" id="ARBA00023242"/>
    </source>
</evidence>
<dbReference type="GO" id="GO:0000981">
    <property type="term" value="F:DNA-binding transcription factor activity, RNA polymerase II-specific"/>
    <property type="evidence" value="ECO:0007669"/>
    <property type="project" value="InterPro"/>
</dbReference>
<dbReference type="PROSITE" id="PS00463">
    <property type="entry name" value="ZN2_CY6_FUNGAL_1"/>
    <property type="match status" value="1"/>
</dbReference>
<proteinExistence type="predicted"/>
<dbReference type="CDD" id="cd00067">
    <property type="entry name" value="GAL4"/>
    <property type="match status" value="1"/>
</dbReference>
<organism evidence="5 6">
    <name type="scientific">Calycina marina</name>
    <dbReference type="NCBI Taxonomy" id="1763456"/>
    <lineage>
        <taxon>Eukaryota</taxon>
        <taxon>Fungi</taxon>
        <taxon>Dikarya</taxon>
        <taxon>Ascomycota</taxon>
        <taxon>Pezizomycotina</taxon>
        <taxon>Leotiomycetes</taxon>
        <taxon>Helotiales</taxon>
        <taxon>Pezizellaceae</taxon>
        <taxon>Calycina</taxon>
    </lineage>
</organism>
<evidence type="ECO:0000313" key="6">
    <source>
        <dbReference type="Proteomes" id="UP000887226"/>
    </source>
</evidence>
<dbReference type="SUPFAM" id="SSF57701">
    <property type="entry name" value="Zn2/Cys6 DNA-binding domain"/>
    <property type="match status" value="1"/>
</dbReference>
<sequence length="1022" mass="114036">MRESSAESDSPSAPSPDEKTTKKDGATEPKVTRKPGSKEKGTKRTKTGCLTCRRRRIKCGEERPTCSNCTKSKRQCEGYSQRVVFKDPHTSYRGPPMSSTVPFVENEPTFHQEGPVPLAPKLAASFVNMVSTGGIAYHSQSGATASRVERGPFGFVDPHDQPLSRNPRPPPPLASASGSSDTVDRSYMPEPWSGHPSQSSHYYFGSTPVVEKELSIVAPTGPAGIYPLEWSTALRTSTDGTHAGPSNCGPASASTAPSVMRNSARAPHSSLSFSASNTGVRRPEWYATHQRGQHQQEHSLSHDHGFYQKVESFPSEIPNLHPEEDGDPYDVSEDEYTAMGEYGDDEPSDDDIDTHLKNNDLGVVVALQARQDAARFRSVTAYIDRPDMLSQYVPSSRSSPLEDPMTARVFCHFINVLGPVITLFDRHTANPALIFKGEPVPKDQQHNWTYTFPILALQNTGLLHAMCALASLHIAKLQNKSVTPSLRHYAYSIRRVAKSLGQPTKRVHPATLAAAMLLAFYEVWCADHQKWTNHLLGACMLVREIDFAGTTRYIKSMKQRQRQEQEHTRYEQHHQHEYSATGNSVDNTISSVDDVNENIVAIIMGKQIRYDQHGQVIDEDIQETRDTKVYTKRDLEIYENQRDLFWWYCKQDVYQSILGGGKLFMEYDRWSHCPPRAPLGRRNAAYGTFDHLVLLMGRLAHFMAKDLKRKQLAIRANGGYIPPDQSPPLGEHQGPQHQNQQYFPPMPRPAPQMSPFTGMMPVSDAKLPMGFGVQRDSSPGSINSDEVDLEALTIEAEEEWLDIRQAFTVLEDNFHEDFQALGPEYVAPIDTPFGPALQYRTYVIAGIWLNFYMALIVCHRAHTSMPPSAMVAAGISARHTAIFANKIGRIVAGIAPNCDLASDVTPGFAAGLVECTTSFFVAAVQYRDQAQRSWTITRLRDTGRLTGWETARAVVTALELMWSKAAESGAGPPYFSDPSEEPWQYKREKGLDRTHYTLGFLSIDDKEHESAPRNRWLPNGIM</sequence>
<dbReference type="GO" id="GO:0000976">
    <property type="term" value="F:transcription cis-regulatory region binding"/>
    <property type="evidence" value="ECO:0007669"/>
    <property type="project" value="TreeGrafter"/>
</dbReference>
<dbReference type="InterPro" id="IPR036864">
    <property type="entry name" value="Zn2-C6_fun-type_DNA-bd_sf"/>
</dbReference>
<feature type="region of interest" description="Disordered" evidence="3">
    <location>
        <begin position="558"/>
        <end position="583"/>
    </location>
</feature>
<evidence type="ECO:0000256" key="3">
    <source>
        <dbReference type="SAM" id="MobiDB-lite"/>
    </source>
</evidence>
<dbReference type="Proteomes" id="UP000887226">
    <property type="component" value="Unassembled WGS sequence"/>
</dbReference>
<feature type="region of interest" description="Disordered" evidence="3">
    <location>
        <begin position="718"/>
        <end position="739"/>
    </location>
</feature>
<comment type="caution">
    <text evidence="5">The sequence shown here is derived from an EMBL/GenBank/DDBJ whole genome shotgun (WGS) entry which is preliminary data.</text>
</comment>
<dbReference type="EMBL" id="MU254137">
    <property type="protein sequence ID" value="KAG9241931.1"/>
    <property type="molecule type" value="Genomic_DNA"/>
</dbReference>
<gene>
    <name evidence="5" type="ORF">BJ878DRAFT_202247</name>
</gene>
<feature type="compositionally biased region" description="Polar residues" evidence="3">
    <location>
        <begin position="252"/>
        <end position="261"/>
    </location>
</feature>
<feature type="region of interest" description="Disordered" evidence="3">
    <location>
        <begin position="1"/>
        <end position="47"/>
    </location>
</feature>
<dbReference type="GO" id="GO:0008270">
    <property type="term" value="F:zinc ion binding"/>
    <property type="evidence" value="ECO:0007669"/>
    <property type="project" value="InterPro"/>
</dbReference>
<dbReference type="AlphaFoldDB" id="A0A9P7YYC1"/>
<protein>
    <recommendedName>
        <fullName evidence="4">Zn(2)-C6 fungal-type domain-containing protein</fullName>
    </recommendedName>
</protein>
<name>A0A9P7YYC1_9HELO</name>
<feature type="region of interest" description="Disordered" evidence="3">
    <location>
        <begin position="149"/>
        <end position="199"/>
    </location>
</feature>
<dbReference type="PANTHER" id="PTHR37534:SF23">
    <property type="entry name" value="ZN(II)2CYS6 TRANSCRIPTION FACTOR (EUROFUNG)"/>
    <property type="match status" value="1"/>
</dbReference>
<keyword evidence="2" id="KW-0539">Nucleus</keyword>
<feature type="compositionally biased region" description="Basic and acidic residues" evidence="3">
    <location>
        <begin position="16"/>
        <end position="42"/>
    </location>
</feature>
<reference evidence="5" key="1">
    <citation type="journal article" date="2021" name="IMA Fungus">
        <title>Genomic characterization of three marine fungi, including Emericellopsis atlantica sp. nov. with signatures of a generalist lifestyle and marine biomass degradation.</title>
        <authorList>
            <person name="Hagestad O.C."/>
            <person name="Hou L."/>
            <person name="Andersen J.H."/>
            <person name="Hansen E.H."/>
            <person name="Altermark B."/>
            <person name="Li C."/>
            <person name="Kuhnert E."/>
            <person name="Cox R.J."/>
            <person name="Crous P.W."/>
            <person name="Spatafora J.W."/>
            <person name="Lail K."/>
            <person name="Amirebrahimi M."/>
            <person name="Lipzen A."/>
            <person name="Pangilinan J."/>
            <person name="Andreopoulos W."/>
            <person name="Hayes R.D."/>
            <person name="Ng V."/>
            <person name="Grigoriev I.V."/>
            <person name="Jackson S.A."/>
            <person name="Sutton T.D.S."/>
            <person name="Dobson A.D.W."/>
            <person name="Rama T."/>
        </authorList>
    </citation>
    <scope>NUCLEOTIDE SEQUENCE</scope>
    <source>
        <strain evidence="5">TRa3180A</strain>
    </source>
</reference>
<feature type="compositionally biased region" description="Basic and acidic residues" evidence="3">
    <location>
        <begin position="561"/>
        <end position="577"/>
    </location>
</feature>
<dbReference type="GO" id="GO:0045944">
    <property type="term" value="P:positive regulation of transcription by RNA polymerase II"/>
    <property type="evidence" value="ECO:0007669"/>
    <property type="project" value="TreeGrafter"/>
</dbReference>
<dbReference type="Pfam" id="PF11951">
    <property type="entry name" value="Fungal_trans_2"/>
    <property type="match status" value="1"/>
</dbReference>